<dbReference type="InterPro" id="IPR014721">
    <property type="entry name" value="Ribsml_uS5_D2-typ_fold_subgr"/>
</dbReference>
<reference evidence="1 2" key="1">
    <citation type="journal article" date="2020" name="Cell Host Microbe">
        <title>Functional and Genomic Variation between Human-Derived Isolates of Lachnospiraceae Reveals Inter- and Intra-Species Diversity.</title>
        <authorList>
            <person name="Sorbara M.T."/>
            <person name="Littmann E.R."/>
            <person name="Fontana E."/>
            <person name="Moody T.U."/>
            <person name="Kohout C.E."/>
            <person name="Gjonbalaj M."/>
            <person name="Eaton V."/>
            <person name="Seok R."/>
            <person name="Leiner I.M."/>
            <person name="Pamer E.G."/>
        </authorList>
    </citation>
    <scope>NUCLEOTIDE SEQUENCE [LARGE SCALE GENOMIC DNA]</scope>
    <source>
        <strain evidence="1 2">MSK.15.26</strain>
    </source>
</reference>
<dbReference type="EMBL" id="JAAITA010000038">
    <property type="protein sequence ID" value="NSJ87452.1"/>
    <property type="molecule type" value="Genomic_DNA"/>
</dbReference>
<dbReference type="SUPFAM" id="SSF54211">
    <property type="entry name" value="Ribosomal protein S5 domain 2-like"/>
    <property type="match status" value="1"/>
</dbReference>
<protein>
    <recommendedName>
        <fullName evidence="3">Competence protein ComM</fullName>
    </recommendedName>
</protein>
<dbReference type="Pfam" id="PF13541">
    <property type="entry name" value="ChlI"/>
    <property type="match status" value="1"/>
</dbReference>
<sequence>MATVVKSFAIQGIEGHNVDIETKILDGQPMTSIIGMGDTAVKESADRIQSAIDESGYVFPKKRVIISLAPGDVKKRGSHYDLAMAIGVL</sequence>
<dbReference type="Gene3D" id="3.30.230.10">
    <property type="match status" value="1"/>
</dbReference>
<comment type="caution">
    <text evidence="1">The sequence shown here is derived from an EMBL/GenBank/DDBJ whole genome shotgun (WGS) entry which is preliminary data.</text>
</comment>
<evidence type="ECO:0008006" key="3">
    <source>
        <dbReference type="Google" id="ProtNLM"/>
    </source>
</evidence>
<evidence type="ECO:0000313" key="2">
    <source>
        <dbReference type="Proteomes" id="UP000822142"/>
    </source>
</evidence>
<dbReference type="InterPro" id="IPR020568">
    <property type="entry name" value="Ribosomal_Su5_D2-typ_SF"/>
</dbReference>
<gene>
    <name evidence="1" type="ORF">G5A70_15025</name>
</gene>
<proteinExistence type="predicted"/>
<dbReference type="Proteomes" id="UP000822142">
    <property type="component" value="Unassembled WGS sequence"/>
</dbReference>
<organism evidence="1 2">
    <name type="scientific">Blautia hansenii</name>
    <name type="common">Ruminococcus hansenii</name>
    <dbReference type="NCBI Taxonomy" id="1322"/>
    <lineage>
        <taxon>Bacteria</taxon>
        <taxon>Bacillati</taxon>
        <taxon>Bacillota</taxon>
        <taxon>Clostridia</taxon>
        <taxon>Lachnospirales</taxon>
        <taxon>Lachnospiraceae</taxon>
        <taxon>Blautia</taxon>
    </lineage>
</organism>
<evidence type="ECO:0000313" key="1">
    <source>
        <dbReference type="EMBL" id="NSJ87452.1"/>
    </source>
</evidence>
<name>A0ABX2IAC5_BLAHA</name>
<accession>A0ABX2IAC5</accession>
<keyword evidence="2" id="KW-1185">Reference proteome</keyword>